<evidence type="ECO:0000313" key="12">
    <source>
        <dbReference type="Proteomes" id="UP001156441"/>
    </source>
</evidence>
<dbReference type="PANTHER" id="PTHR43289:SF6">
    <property type="entry name" value="SERINE_THREONINE-PROTEIN KINASE NEKL-3"/>
    <property type="match status" value="1"/>
</dbReference>
<evidence type="ECO:0000313" key="11">
    <source>
        <dbReference type="EMBL" id="MCT2581640.1"/>
    </source>
</evidence>
<evidence type="ECO:0000256" key="7">
    <source>
        <dbReference type="PROSITE-ProRule" id="PRU10141"/>
    </source>
</evidence>
<dbReference type="RefSeq" id="WP_260188995.1">
    <property type="nucleotide sequence ID" value="NZ_JAFFZE010000002.1"/>
</dbReference>
<evidence type="ECO:0000256" key="5">
    <source>
        <dbReference type="ARBA" id="ARBA00022777"/>
    </source>
</evidence>
<dbReference type="Gene3D" id="1.10.510.10">
    <property type="entry name" value="Transferase(Phosphotransferase) domain 1"/>
    <property type="match status" value="1"/>
</dbReference>
<evidence type="ECO:0000259" key="10">
    <source>
        <dbReference type="PROSITE" id="PS50011"/>
    </source>
</evidence>
<reference evidence="11 12" key="1">
    <citation type="submission" date="2021-02" db="EMBL/GenBank/DDBJ databases">
        <title>Actinophytocola xerophila sp. nov., isolated from soil of cotton cropping field.</title>
        <authorList>
            <person name="Huang R."/>
            <person name="Chen X."/>
            <person name="Ge X."/>
            <person name="Liu W."/>
        </authorList>
    </citation>
    <scope>NUCLEOTIDE SEQUENCE [LARGE SCALE GENOMIC DNA]</scope>
    <source>
        <strain evidence="11 12">S1-96</strain>
    </source>
</reference>
<evidence type="ECO:0000256" key="6">
    <source>
        <dbReference type="ARBA" id="ARBA00022840"/>
    </source>
</evidence>
<keyword evidence="9" id="KW-1133">Transmembrane helix</keyword>
<evidence type="ECO:0000256" key="1">
    <source>
        <dbReference type="ARBA" id="ARBA00012513"/>
    </source>
</evidence>
<sequence>MNVDDLVAGRYRLTERLGAGGMGVVWRAHDERLRRTVAIKEVLLPPALDDTRLDEIRRRTMREGRIAAKLHHPQLIAVYDVIEDDGRPFIVMEHLPSTSLSRVLDDKGALPPQEVARIGAEAAAALASAHAAGVVHRDVKPANILVGDNGTVKITDFGVSRVVEDVTGTSTGTFVGSPAYLAPEVAQGRDVTFPGDVYSLGATLYTAVEGNPPAGKSDNPMLLLHRIASGSVEPPTKAGPLTDILLRLLHADPDQRPTMEQARTTLAAIADGRTAEPPPPTAPVPPPAPAREANRRRGPLALAALFVVVAVATTLIVLATTGDDTDNPAAPPDPSPTESTPDTNTNTQTETTTDSETTTTTTTQPTQSSPTTEEPPDQNTPPPNPAATPAAAVSSYYALMPGNPEEGWTRLTPNFQQNQALGYANYVDYWSGIDAAPASQISAQGSTVEVTIDYDFSDGRQVRERHRYQLVNQNGRWLFDSVAVLSSTG</sequence>
<accession>A0ABT2J199</accession>
<dbReference type="EC" id="2.7.11.1" evidence="1"/>
<evidence type="ECO:0000256" key="3">
    <source>
        <dbReference type="ARBA" id="ARBA00022679"/>
    </source>
</evidence>
<dbReference type="PANTHER" id="PTHR43289">
    <property type="entry name" value="MITOGEN-ACTIVATED PROTEIN KINASE KINASE KINASE 20-RELATED"/>
    <property type="match status" value="1"/>
</dbReference>
<dbReference type="CDD" id="cd14014">
    <property type="entry name" value="STKc_PknB_like"/>
    <property type="match status" value="1"/>
</dbReference>
<dbReference type="PROSITE" id="PS50011">
    <property type="entry name" value="PROTEIN_KINASE_DOM"/>
    <property type="match status" value="1"/>
</dbReference>
<keyword evidence="5 11" id="KW-0418">Kinase</keyword>
<feature type="compositionally biased region" description="Pro residues" evidence="8">
    <location>
        <begin position="276"/>
        <end position="289"/>
    </location>
</feature>
<dbReference type="EMBL" id="JAFFZE010000002">
    <property type="protein sequence ID" value="MCT2581640.1"/>
    <property type="molecule type" value="Genomic_DNA"/>
</dbReference>
<dbReference type="Gene3D" id="3.30.200.20">
    <property type="entry name" value="Phosphorylase Kinase, domain 1"/>
    <property type="match status" value="1"/>
</dbReference>
<name>A0ABT2J199_9PSEU</name>
<organism evidence="11 12">
    <name type="scientific">Actinophytocola gossypii</name>
    <dbReference type="NCBI Taxonomy" id="2812003"/>
    <lineage>
        <taxon>Bacteria</taxon>
        <taxon>Bacillati</taxon>
        <taxon>Actinomycetota</taxon>
        <taxon>Actinomycetes</taxon>
        <taxon>Pseudonocardiales</taxon>
        <taxon>Pseudonocardiaceae</taxon>
    </lineage>
</organism>
<feature type="region of interest" description="Disordered" evidence="8">
    <location>
        <begin position="321"/>
        <end position="389"/>
    </location>
</feature>
<dbReference type="SMART" id="SM00220">
    <property type="entry name" value="S_TKc"/>
    <property type="match status" value="1"/>
</dbReference>
<feature type="region of interest" description="Disordered" evidence="8">
    <location>
        <begin position="272"/>
        <end position="293"/>
    </location>
</feature>
<keyword evidence="2 11" id="KW-0723">Serine/threonine-protein kinase</keyword>
<proteinExistence type="predicted"/>
<keyword evidence="12" id="KW-1185">Reference proteome</keyword>
<gene>
    <name evidence="11" type="ORF">JT362_00710</name>
</gene>
<evidence type="ECO:0000256" key="8">
    <source>
        <dbReference type="SAM" id="MobiDB-lite"/>
    </source>
</evidence>
<dbReference type="InterPro" id="IPR008271">
    <property type="entry name" value="Ser/Thr_kinase_AS"/>
</dbReference>
<keyword evidence="9" id="KW-0472">Membrane</keyword>
<dbReference type="PROSITE" id="PS00107">
    <property type="entry name" value="PROTEIN_KINASE_ATP"/>
    <property type="match status" value="1"/>
</dbReference>
<evidence type="ECO:0000256" key="2">
    <source>
        <dbReference type="ARBA" id="ARBA00022527"/>
    </source>
</evidence>
<keyword evidence="3" id="KW-0808">Transferase</keyword>
<feature type="transmembrane region" description="Helical" evidence="9">
    <location>
        <begin position="300"/>
        <end position="319"/>
    </location>
</feature>
<dbReference type="Proteomes" id="UP001156441">
    <property type="component" value="Unassembled WGS sequence"/>
</dbReference>
<feature type="binding site" evidence="7">
    <location>
        <position position="40"/>
    </location>
    <ligand>
        <name>ATP</name>
        <dbReference type="ChEBI" id="CHEBI:30616"/>
    </ligand>
</feature>
<dbReference type="GO" id="GO:0004674">
    <property type="term" value="F:protein serine/threonine kinase activity"/>
    <property type="evidence" value="ECO:0007669"/>
    <property type="project" value="UniProtKB-KW"/>
</dbReference>
<feature type="domain" description="Protein kinase" evidence="10">
    <location>
        <begin position="11"/>
        <end position="269"/>
    </location>
</feature>
<keyword evidence="6 7" id="KW-0067">ATP-binding</keyword>
<dbReference type="PROSITE" id="PS00108">
    <property type="entry name" value="PROTEIN_KINASE_ST"/>
    <property type="match status" value="1"/>
</dbReference>
<keyword evidence="9" id="KW-0812">Transmembrane</keyword>
<dbReference type="SUPFAM" id="SSF56112">
    <property type="entry name" value="Protein kinase-like (PK-like)"/>
    <property type="match status" value="1"/>
</dbReference>
<evidence type="ECO:0000256" key="4">
    <source>
        <dbReference type="ARBA" id="ARBA00022741"/>
    </source>
</evidence>
<dbReference type="Pfam" id="PF00069">
    <property type="entry name" value="Pkinase"/>
    <property type="match status" value="1"/>
</dbReference>
<dbReference type="InterPro" id="IPR000719">
    <property type="entry name" value="Prot_kinase_dom"/>
</dbReference>
<dbReference type="InterPro" id="IPR011009">
    <property type="entry name" value="Kinase-like_dom_sf"/>
</dbReference>
<dbReference type="InterPro" id="IPR017441">
    <property type="entry name" value="Protein_kinase_ATP_BS"/>
</dbReference>
<comment type="caution">
    <text evidence="11">The sequence shown here is derived from an EMBL/GenBank/DDBJ whole genome shotgun (WGS) entry which is preliminary data.</text>
</comment>
<keyword evidence="4 7" id="KW-0547">Nucleotide-binding</keyword>
<feature type="compositionally biased region" description="Low complexity" evidence="8">
    <location>
        <begin position="336"/>
        <end position="372"/>
    </location>
</feature>
<evidence type="ECO:0000256" key="9">
    <source>
        <dbReference type="SAM" id="Phobius"/>
    </source>
</evidence>
<protein>
    <recommendedName>
        <fullName evidence="1">non-specific serine/threonine protein kinase</fullName>
        <ecNumber evidence="1">2.7.11.1</ecNumber>
    </recommendedName>
</protein>